<feature type="compositionally biased region" description="Low complexity" evidence="1">
    <location>
        <begin position="1"/>
        <end position="13"/>
    </location>
</feature>
<proteinExistence type="predicted"/>
<accession>A0A2U7UC57</accession>
<dbReference type="KEGG" id="vg:36842761"/>
<dbReference type="RefSeq" id="YP_009482051.1">
    <property type="nucleotide sequence ID" value="NC_037666.1"/>
</dbReference>
<evidence type="ECO:0000313" key="2">
    <source>
        <dbReference type="EMBL" id="AVK76048.1"/>
    </source>
</evidence>
<protein>
    <submittedName>
        <fullName evidence="2">Uncharacterized protein</fullName>
    </submittedName>
</protein>
<reference evidence="2" key="1">
    <citation type="journal article" date="2018" name="Nat. Commun.">
        <title>Diversity and evolution of the emerging Pandoraviridae family.</title>
        <authorList>
            <person name="Legendre M."/>
            <person name="Fabre E."/>
            <person name="Poirot O."/>
            <person name="Jeudy S."/>
            <person name="Lartigue A."/>
            <person name="Alempic J.M."/>
            <person name="Beucher L."/>
            <person name="Philippe N."/>
            <person name="Bertaux L."/>
            <person name="Christo-Foroux E."/>
            <person name="Labadie K."/>
            <person name="Coute Y."/>
            <person name="Abergel C."/>
            <person name="Claverie J.M."/>
        </authorList>
    </citation>
    <scope>NUCLEOTIDE SEQUENCE [LARGE SCALE GENOMIC DNA]</scope>
    <source>
        <strain evidence="2">Neocaledonia</strain>
    </source>
</reference>
<gene>
    <name evidence="2" type="ORF">pneo_cds_441</name>
</gene>
<feature type="region of interest" description="Disordered" evidence="1">
    <location>
        <begin position="1"/>
        <end position="24"/>
    </location>
</feature>
<dbReference type="EMBL" id="MG011690">
    <property type="protein sequence ID" value="AVK76048.1"/>
    <property type="molecule type" value="Genomic_DNA"/>
</dbReference>
<name>A0A2U7UC57_9VIRU</name>
<sequence>MDNGNNDKNNDNNVSPRASPHTTLPEFVYVVKKDDCYGQTSHAGIFATRQLAEEAVRTMLCGASTQQNAFIYEARMNASGIRLISRHTGTAKHENPWD</sequence>
<evidence type="ECO:0000256" key="1">
    <source>
        <dbReference type="SAM" id="MobiDB-lite"/>
    </source>
</evidence>
<dbReference type="Proteomes" id="UP000249287">
    <property type="component" value="Segment"/>
</dbReference>
<organism evidence="2">
    <name type="scientific">Pandoravirus neocaledonia</name>
    <dbReference type="NCBI Taxonomy" id="2107708"/>
    <lineage>
        <taxon>Viruses</taxon>
        <taxon>Pandoravirus</taxon>
    </lineage>
</organism>
<dbReference type="GeneID" id="36842761"/>